<dbReference type="Gene3D" id="1.20.140.150">
    <property type="match status" value="1"/>
</dbReference>
<dbReference type="EMBL" id="VSWD01000009">
    <property type="protein sequence ID" value="KAK3093569.1"/>
    <property type="molecule type" value="Genomic_DNA"/>
</dbReference>
<evidence type="ECO:0000256" key="1">
    <source>
        <dbReference type="SAM" id="Phobius"/>
    </source>
</evidence>
<organism evidence="2 3">
    <name type="scientific">Pinctada imbricata</name>
    <name type="common">Atlantic pearl-oyster</name>
    <name type="synonym">Pinctada martensii</name>
    <dbReference type="NCBI Taxonomy" id="66713"/>
    <lineage>
        <taxon>Eukaryota</taxon>
        <taxon>Metazoa</taxon>
        <taxon>Spiralia</taxon>
        <taxon>Lophotrochozoa</taxon>
        <taxon>Mollusca</taxon>
        <taxon>Bivalvia</taxon>
        <taxon>Autobranchia</taxon>
        <taxon>Pteriomorphia</taxon>
        <taxon>Pterioida</taxon>
        <taxon>Pterioidea</taxon>
        <taxon>Pteriidae</taxon>
        <taxon>Pinctada</taxon>
    </lineage>
</organism>
<keyword evidence="1" id="KW-0472">Membrane</keyword>
<keyword evidence="3" id="KW-1185">Reference proteome</keyword>
<accession>A0AA88Y5K4</accession>
<dbReference type="Proteomes" id="UP001186944">
    <property type="component" value="Unassembled WGS sequence"/>
</dbReference>
<dbReference type="AlphaFoldDB" id="A0AA88Y5K4"/>
<feature type="transmembrane region" description="Helical" evidence="1">
    <location>
        <begin position="103"/>
        <end position="124"/>
    </location>
</feature>
<evidence type="ECO:0000313" key="3">
    <source>
        <dbReference type="Proteomes" id="UP001186944"/>
    </source>
</evidence>
<reference evidence="2" key="1">
    <citation type="submission" date="2019-08" db="EMBL/GenBank/DDBJ databases">
        <title>The improved chromosome-level genome for the pearl oyster Pinctada fucata martensii using PacBio sequencing and Hi-C.</title>
        <authorList>
            <person name="Zheng Z."/>
        </authorList>
    </citation>
    <scope>NUCLEOTIDE SEQUENCE</scope>
    <source>
        <strain evidence="2">ZZ-2019</strain>
        <tissue evidence="2">Adductor muscle</tissue>
    </source>
</reference>
<sequence>MTYERVSVALLVPANVMYSMAFVTHSWFELPGASYGLWLAEFCDYLRCQLIPAFFTEEPVWYHILQILSLLGLIGMTVPLILLTSKTVDFGIPEKLKMKRHQAASTICIASGFVISLSLLMFYGKLDESHTKATPQIRWSSVFAGVACLLQLGAGLVLTQI</sequence>
<keyword evidence="1" id="KW-0812">Transmembrane</keyword>
<proteinExistence type="predicted"/>
<feature type="transmembrane region" description="Helical" evidence="1">
    <location>
        <begin position="136"/>
        <end position="158"/>
    </location>
</feature>
<comment type="caution">
    <text evidence="2">The sequence shown here is derived from an EMBL/GenBank/DDBJ whole genome shotgun (WGS) entry which is preliminary data.</text>
</comment>
<name>A0AA88Y5K4_PINIB</name>
<feature type="transmembrane region" description="Helical" evidence="1">
    <location>
        <begin position="7"/>
        <end position="28"/>
    </location>
</feature>
<protein>
    <submittedName>
        <fullName evidence="2">Uncharacterized protein</fullName>
    </submittedName>
</protein>
<gene>
    <name evidence="2" type="ORF">FSP39_017506</name>
</gene>
<feature type="transmembrane region" description="Helical" evidence="1">
    <location>
        <begin position="60"/>
        <end position="83"/>
    </location>
</feature>
<keyword evidence="1" id="KW-1133">Transmembrane helix</keyword>
<evidence type="ECO:0000313" key="2">
    <source>
        <dbReference type="EMBL" id="KAK3093569.1"/>
    </source>
</evidence>